<keyword evidence="1" id="KW-1133">Transmembrane helix</keyword>
<accession>A0ABW5E6Q2</accession>
<keyword evidence="1" id="KW-0472">Membrane</keyword>
<sequence>MPFSIPTCPQGVGEIVHDTDFQDVSSRYLGLLRLNLSLWLVAALAGTVGAQALWAAAALVPLLAGGAAAVLLVGLMVFWAPRRARYTRYRVGDGDVRLHTGAWWRTALGVPTNRIQHLEITQGPLERRLDLSRLALFTAGGQGSDLKIPGLRSDTARALKAELLARIAAEEQDGEEAALAES</sequence>
<dbReference type="InterPro" id="IPR005182">
    <property type="entry name" value="YdbS-like_PH"/>
</dbReference>
<dbReference type="PANTHER" id="PTHR34473">
    <property type="entry name" value="UPF0699 TRANSMEMBRANE PROTEIN YDBS"/>
    <property type="match status" value="1"/>
</dbReference>
<dbReference type="EMBL" id="JBHUJD010000001">
    <property type="protein sequence ID" value="MFD2309032.1"/>
    <property type="molecule type" value="Genomic_DNA"/>
</dbReference>
<keyword evidence="1" id="KW-0812">Transmembrane</keyword>
<evidence type="ECO:0000313" key="3">
    <source>
        <dbReference type="EMBL" id="MFD2309032.1"/>
    </source>
</evidence>
<gene>
    <name evidence="3" type="ORF">ACFSKX_01265</name>
</gene>
<evidence type="ECO:0000256" key="1">
    <source>
        <dbReference type="SAM" id="Phobius"/>
    </source>
</evidence>
<organism evidence="3 4">
    <name type="scientific">Microbulbifer halophilus</name>
    <dbReference type="NCBI Taxonomy" id="453963"/>
    <lineage>
        <taxon>Bacteria</taxon>
        <taxon>Pseudomonadati</taxon>
        <taxon>Pseudomonadota</taxon>
        <taxon>Gammaproteobacteria</taxon>
        <taxon>Cellvibrionales</taxon>
        <taxon>Microbulbiferaceae</taxon>
        <taxon>Microbulbifer</taxon>
    </lineage>
</organism>
<dbReference type="RefSeq" id="WP_265721116.1">
    <property type="nucleotide sequence ID" value="NZ_JAPIVK010000008.1"/>
</dbReference>
<evidence type="ECO:0000259" key="2">
    <source>
        <dbReference type="Pfam" id="PF03703"/>
    </source>
</evidence>
<dbReference type="Proteomes" id="UP001597425">
    <property type="component" value="Unassembled WGS sequence"/>
</dbReference>
<protein>
    <submittedName>
        <fullName evidence="3">PH domain-containing protein</fullName>
    </submittedName>
</protein>
<reference evidence="4" key="1">
    <citation type="journal article" date="2019" name="Int. J. Syst. Evol. Microbiol.">
        <title>The Global Catalogue of Microorganisms (GCM) 10K type strain sequencing project: providing services to taxonomists for standard genome sequencing and annotation.</title>
        <authorList>
            <consortium name="The Broad Institute Genomics Platform"/>
            <consortium name="The Broad Institute Genome Sequencing Center for Infectious Disease"/>
            <person name="Wu L."/>
            <person name="Ma J."/>
        </authorList>
    </citation>
    <scope>NUCLEOTIDE SEQUENCE [LARGE SCALE GENOMIC DNA]</scope>
    <source>
        <strain evidence="4">KCTC 12848</strain>
    </source>
</reference>
<comment type="caution">
    <text evidence="3">The sequence shown here is derived from an EMBL/GenBank/DDBJ whole genome shotgun (WGS) entry which is preliminary data.</text>
</comment>
<feature type="transmembrane region" description="Helical" evidence="1">
    <location>
        <begin position="36"/>
        <end position="56"/>
    </location>
</feature>
<keyword evidence="4" id="KW-1185">Reference proteome</keyword>
<dbReference type="PANTHER" id="PTHR34473:SF2">
    <property type="entry name" value="UPF0699 TRANSMEMBRANE PROTEIN YDBT"/>
    <property type="match status" value="1"/>
</dbReference>
<name>A0ABW5E6Q2_9GAMM</name>
<feature type="transmembrane region" description="Helical" evidence="1">
    <location>
        <begin position="62"/>
        <end position="80"/>
    </location>
</feature>
<evidence type="ECO:0000313" key="4">
    <source>
        <dbReference type="Proteomes" id="UP001597425"/>
    </source>
</evidence>
<feature type="domain" description="YdbS-like PH" evidence="2">
    <location>
        <begin position="85"/>
        <end position="162"/>
    </location>
</feature>
<proteinExistence type="predicted"/>
<dbReference type="Pfam" id="PF03703">
    <property type="entry name" value="bPH_2"/>
    <property type="match status" value="1"/>
</dbReference>